<accession>A0A270BL71</accession>
<dbReference type="Proteomes" id="UP000216033">
    <property type="component" value="Unassembled WGS sequence"/>
</dbReference>
<dbReference type="EMBL" id="NDFP01000007">
    <property type="protein sequence ID" value="PAL25735.1"/>
    <property type="molecule type" value="Genomic_DNA"/>
</dbReference>
<proteinExistence type="predicted"/>
<dbReference type="RefSeq" id="WP_095351440.1">
    <property type="nucleotide sequence ID" value="NZ_JBDNQU010000017.1"/>
</dbReference>
<evidence type="ECO:0000313" key="2">
    <source>
        <dbReference type="Proteomes" id="UP000216033"/>
    </source>
</evidence>
<comment type="caution">
    <text evidence="1">The sequence shown here is derived from an EMBL/GenBank/DDBJ whole genome shotgun (WGS) entry which is preliminary data.</text>
</comment>
<protein>
    <submittedName>
        <fullName evidence="1">Uncharacterized protein</fullName>
    </submittedName>
</protein>
<keyword evidence="2" id="KW-1185">Reference proteome</keyword>
<organism evidence="1 2">
    <name type="scientific">Acetobacter syzygii</name>
    <dbReference type="NCBI Taxonomy" id="146476"/>
    <lineage>
        <taxon>Bacteria</taxon>
        <taxon>Pseudomonadati</taxon>
        <taxon>Pseudomonadota</taxon>
        <taxon>Alphaproteobacteria</taxon>
        <taxon>Acetobacterales</taxon>
        <taxon>Acetobacteraceae</taxon>
        <taxon>Acetobacter</taxon>
    </lineage>
</organism>
<gene>
    <name evidence="1" type="ORF">B9K05_08285</name>
</gene>
<reference evidence="1 2" key="1">
    <citation type="submission" date="2017-04" db="EMBL/GenBank/DDBJ databases">
        <title>Kefir bacterial isolates.</title>
        <authorList>
            <person name="Kim Y."/>
            <person name="Blasche S."/>
            <person name="Patil K.R."/>
        </authorList>
    </citation>
    <scope>NUCLEOTIDE SEQUENCE [LARGE SCALE GENOMIC DNA]</scope>
    <source>
        <strain evidence="1 2">KR-2</strain>
    </source>
</reference>
<evidence type="ECO:0000313" key="1">
    <source>
        <dbReference type="EMBL" id="PAL25735.1"/>
    </source>
</evidence>
<name>A0A270BL71_9PROT</name>
<sequence>MDYPLFPRIPGLMVAPRRLYPGITSQQATLAYKATRQQPAPASCLFLPQGYMSGVKFWQICQEYPA</sequence>
<dbReference type="AlphaFoldDB" id="A0A270BL71"/>